<gene>
    <name evidence="2" type="ORF">LCGC14_2527240</name>
</gene>
<dbReference type="NCBIfam" id="NF041539">
    <property type="entry name" value="choice_anch_R"/>
    <property type="match status" value="1"/>
</dbReference>
<evidence type="ECO:0000256" key="1">
    <source>
        <dbReference type="SAM" id="MobiDB-lite"/>
    </source>
</evidence>
<accession>A0A0F9AV42</accession>
<evidence type="ECO:0000313" key="2">
    <source>
        <dbReference type="EMBL" id="KKL13290.1"/>
    </source>
</evidence>
<feature type="region of interest" description="Disordered" evidence="1">
    <location>
        <begin position="1"/>
        <end position="47"/>
    </location>
</feature>
<sequence>SVNTTWAWGDQSDDANTIFHDPTTPNRTAQWRPDATKDENNRARGLPLTNSSNILEWTDKGFAIGAPEVTRMIVALPMGLVGGVGTVSIVVQQRADIHMRFRTRGARGELQDVAEYHDVDEAAISPDSVTIPTGESTSIKEVILEAVRAIVTGSPDATSDAVFTSSFIAQTKFVVGEETEFEEIHLRLKKGVSTETFTWSVKIRDDSGATPLLGRIVVDLDSGTFSAGDITSSYVRYAFATAAGRFTLQPGTYWLEVNITWTDGTFSIRTGDPKTKHNITYGSLGYADSPQPMWFAAIHALAESGPVEPEAERFNASALAHFDDVKIKLDSAKTPFVDRFGDFTNGLYHCVGQIKNVTTGGTIDIDLWMATGSTLTINTDDRTVEYAEGNHKISIPAAIILSTSVSQMSRQSRQAMIGSMLGAESKVVHITRRRHIWH</sequence>
<reference evidence="2" key="1">
    <citation type="journal article" date="2015" name="Nature">
        <title>Complex archaea that bridge the gap between prokaryotes and eukaryotes.</title>
        <authorList>
            <person name="Spang A."/>
            <person name="Saw J.H."/>
            <person name="Jorgensen S.L."/>
            <person name="Zaremba-Niedzwiedzka K."/>
            <person name="Martijn J."/>
            <person name="Lind A.E."/>
            <person name="van Eijk R."/>
            <person name="Schleper C."/>
            <person name="Guy L."/>
            <person name="Ettema T.J."/>
        </authorList>
    </citation>
    <scope>NUCLEOTIDE SEQUENCE</scope>
</reference>
<protein>
    <submittedName>
        <fullName evidence="2">Uncharacterized protein</fullName>
    </submittedName>
</protein>
<feature type="non-terminal residue" evidence="2">
    <location>
        <position position="1"/>
    </location>
</feature>
<name>A0A0F9AV42_9ZZZZ</name>
<proteinExistence type="predicted"/>
<organism evidence="2">
    <name type="scientific">marine sediment metagenome</name>
    <dbReference type="NCBI Taxonomy" id="412755"/>
    <lineage>
        <taxon>unclassified sequences</taxon>
        <taxon>metagenomes</taxon>
        <taxon>ecological metagenomes</taxon>
    </lineage>
</organism>
<dbReference type="EMBL" id="LAZR01040918">
    <property type="protein sequence ID" value="KKL13290.1"/>
    <property type="molecule type" value="Genomic_DNA"/>
</dbReference>
<dbReference type="AlphaFoldDB" id="A0A0F9AV42"/>
<comment type="caution">
    <text evidence="2">The sequence shown here is derived from an EMBL/GenBank/DDBJ whole genome shotgun (WGS) entry which is preliminary data.</text>
</comment>